<gene>
    <name evidence="1" type="ORF">AFUS01_LOCUS10146</name>
</gene>
<organism evidence="1 2">
    <name type="scientific">Allacma fusca</name>
    <dbReference type="NCBI Taxonomy" id="39272"/>
    <lineage>
        <taxon>Eukaryota</taxon>
        <taxon>Metazoa</taxon>
        <taxon>Ecdysozoa</taxon>
        <taxon>Arthropoda</taxon>
        <taxon>Hexapoda</taxon>
        <taxon>Collembola</taxon>
        <taxon>Symphypleona</taxon>
        <taxon>Sminthuridae</taxon>
        <taxon>Allacma</taxon>
    </lineage>
</organism>
<dbReference type="Proteomes" id="UP000708208">
    <property type="component" value="Unassembled WGS sequence"/>
</dbReference>
<proteinExistence type="predicted"/>
<keyword evidence="2" id="KW-1185">Reference proteome</keyword>
<dbReference type="EMBL" id="CAJVCH010074801">
    <property type="protein sequence ID" value="CAG7720893.1"/>
    <property type="molecule type" value="Genomic_DNA"/>
</dbReference>
<evidence type="ECO:0000313" key="2">
    <source>
        <dbReference type="Proteomes" id="UP000708208"/>
    </source>
</evidence>
<sequence>HMRYLLCQAFTGKTP</sequence>
<accession>A0A8J2K7R2</accession>
<protein>
    <submittedName>
        <fullName evidence="1">Uncharacterized protein</fullName>
    </submittedName>
</protein>
<comment type="caution">
    <text evidence="1">The sequence shown here is derived from an EMBL/GenBank/DDBJ whole genome shotgun (WGS) entry which is preliminary data.</text>
</comment>
<evidence type="ECO:0000313" key="1">
    <source>
        <dbReference type="EMBL" id="CAG7720893.1"/>
    </source>
</evidence>
<reference evidence="1" key="1">
    <citation type="submission" date="2021-06" db="EMBL/GenBank/DDBJ databases">
        <authorList>
            <person name="Hodson N. C."/>
            <person name="Mongue J. A."/>
            <person name="Jaron S. K."/>
        </authorList>
    </citation>
    <scope>NUCLEOTIDE SEQUENCE</scope>
</reference>
<feature type="non-terminal residue" evidence="1">
    <location>
        <position position="15"/>
    </location>
</feature>
<name>A0A8J2K7R2_9HEXA</name>